<reference evidence="2 3" key="1">
    <citation type="submission" date="2019-11" db="EMBL/GenBank/DDBJ databases">
        <title>Comparative genomics of hydrocarbon-degrading Desulfosarcina strains.</title>
        <authorList>
            <person name="Watanabe M."/>
            <person name="Kojima H."/>
            <person name="Fukui M."/>
        </authorList>
    </citation>
    <scope>NUCLEOTIDE SEQUENCE [LARGE SCALE GENOMIC DNA]</scope>
    <source>
        <strain evidence="2 3">PL12</strain>
    </source>
</reference>
<keyword evidence="2" id="KW-0238">DNA-binding</keyword>
<dbReference type="PROSITE" id="PS51794">
    <property type="entry name" value="DAC"/>
    <property type="match status" value="1"/>
</dbReference>
<evidence type="ECO:0000259" key="1">
    <source>
        <dbReference type="PROSITE" id="PS51794"/>
    </source>
</evidence>
<name>A0A5K7YVK0_9BACT</name>
<dbReference type="InterPro" id="IPR048555">
    <property type="entry name" value="DACNH"/>
</dbReference>
<protein>
    <submittedName>
        <fullName evidence="2">DNA-binding protein</fullName>
    </submittedName>
</protein>
<dbReference type="Pfam" id="PF21749">
    <property type="entry name" value="DACND"/>
    <property type="match status" value="1"/>
</dbReference>
<dbReference type="EMBL" id="AP021874">
    <property type="protein sequence ID" value="BBO72033.1"/>
    <property type="molecule type" value="Genomic_DNA"/>
</dbReference>
<dbReference type="Gene3D" id="3.40.1700.10">
    <property type="entry name" value="DNA integrity scanning protein, DisA, N-terminal domain"/>
    <property type="match status" value="1"/>
</dbReference>
<dbReference type="SUPFAM" id="SSF143597">
    <property type="entry name" value="YojJ-like"/>
    <property type="match status" value="1"/>
</dbReference>
<dbReference type="Pfam" id="PF21750">
    <property type="entry name" value="DACNH"/>
    <property type="match status" value="1"/>
</dbReference>
<dbReference type="InterPro" id="IPR003390">
    <property type="entry name" value="DNA_integrity_scan_DisA_N"/>
</dbReference>
<evidence type="ECO:0000313" key="3">
    <source>
        <dbReference type="Proteomes" id="UP000427906"/>
    </source>
</evidence>
<keyword evidence="3" id="KW-1185">Reference proteome</keyword>
<dbReference type="InterPro" id="IPR036888">
    <property type="entry name" value="DNA_integrity_DisA_N_sf"/>
</dbReference>
<dbReference type="GO" id="GO:0003677">
    <property type="term" value="F:DNA binding"/>
    <property type="evidence" value="ECO:0007669"/>
    <property type="project" value="UniProtKB-KW"/>
</dbReference>
<dbReference type="Proteomes" id="UP000427906">
    <property type="component" value="Chromosome"/>
</dbReference>
<sequence length="480" mass="53185">MTITPFTCHCIGDTLDGLRDGLSHFSGPSRAAVVFAADPESKMFIFDPQRLLSGHEPRLKELYVDNRDWQKRPLVQRGSLKYSHISPERNLQMTGLISYGGRSGSVCYQMWFTEHHPDMCSIGPTERWLEHAAWRFAHDMANESALYTGISGSFLREYATHAVRDDVVDRMNLLLGWDTRLRIYPILDAILELSRTREEGAWPRGKLVFVEPQSLGRIPFLARFSPTEQPTMENIKHVRKLLAAVEQSGLKLISDGCCVAGIADDSLPDFSITAEFNGGHGFLKVVDDTICSFADGAYQSTTRRANLVHLEEALLESDLDRESGNAVFKILSTLVHQAEDQKHGATLVLDLNRTPVAISGQCFEHPLDLGEAGNLNLAKSLLRVDGAVHIGVDMHLHGFACLLDGRAIASENRARGARYNSALRFTAEHANIIVVVVSSDRPVSIIQSGIEISAACQWKPVSCRIVQPIPLNHWVKGNGD</sequence>
<accession>A0A5K7YVK0</accession>
<dbReference type="Pfam" id="PF02457">
    <property type="entry name" value="DAC"/>
    <property type="match status" value="1"/>
</dbReference>
<dbReference type="KEGG" id="dalk:DSCA_59630"/>
<organism evidence="2 3">
    <name type="scientific">Desulfosarcina alkanivorans</name>
    <dbReference type="NCBI Taxonomy" id="571177"/>
    <lineage>
        <taxon>Bacteria</taxon>
        <taxon>Pseudomonadati</taxon>
        <taxon>Thermodesulfobacteriota</taxon>
        <taxon>Desulfobacteria</taxon>
        <taxon>Desulfobacterales</taxon>
        <taxon>Desulfosarcinaceae</taxon>
        <taxon>Desulfosarcina</taxon>
    </lineage>
</organism>
<dbReference type="AlphaFoldDB" id="A0A5K7YVK0"/>
<feature type="domain" description="DAC" evidence="1">
    <location>
        <begin position="312"/>
        <end position="460"/>
    </location>
</feature>
<dbReference type="InterPro" id="IPR048552">
    <property type="entry name" value="DACND"/>
</dbReference>
<dbReference type="RefSeq" id="WP_197904689.1">
    <property type="nucleotide sequence ID" value="NZ_AP021874.1"/>
</dbReference>
<gene>
    <name evidence="2" type="ORF">DSCA_59630</name>
</gene>
<proteinExistence type="predicted"/>
<evidence type="ECO:0000313" key="2">
    <source>
        <dbReference type="EMBL" id="BBO72033.1"/>
    </source>
</evidence>